<organism evidence="8">
    <name type="scientific">Aceria tosichella</name>
    <name type="common">wheat curl mite</name>
    <dbReference type="NCBI Taxonomy" id="561515"/>
    <lineage>
        <taxon>Eukaryota</taxon>
        <taxon>Metazoa</taxon>
        <taxon>Ecdysozoa</taxon>
        <taxon>Arthropoda</taxon>
        <taxon>Chelicerata</taxon>
        <taxon>Arachnida</taxon>
        <taxon>Acari</taxon>
        <taxon>Acariformes</taxon>
        <taxon>Trombidiformes</taxon>
        <taxon>Prostigmata</taxon>
        <taxon>Eupodina</taxon>
        <taxon>Eriophyoidea</taxon>
        <taxon>Eriophyidae</taxon>
        <taxon>Eriophyinae</taxon>
        <taxon>Aceriini</taxon>
        <taxon>Aceria</taxon>
    </lineage>
</organism>
<dbReference type="PANTHER" id="PTHR12995">
    <property type="entry name" value="FI21814P1"/>
    <property type="match status" value="1"/>
</dbReference>
<gene>
    <name evidence="8" type="primary">tmem39a-a</name>
    <name evidence="8" type="ORF">g.10142</name>
</gene>
<comment type="similarity">
    <text evidence="2">Belongs to the TMEM39 family.</text>
</comment>
<reference evidence="8" key="1">
    <citation type="submission" date="2018-10" db="EMBL/GenBank/DDBJ databases">
        <title>Transcriptome assembly of Aceria tosichella (Wheat curl mite) Type 2.</title>
        <authorList>
            <person name="Scully E.D."/>
            <person name="Geib S.M."/>
            <person name="Palmer N.A."/>
            <person name="Gupta A.K."/>
            <person name="Sarath G."/>
            <person name="Tatineni S."/>
        </authorList>
    </citation>
    <scope>NUCLEOTIDE SEQUENCE</scope>
    <source>
        <strain evidence="8">LincolnNE</strain>
    </source>
</reference>
<protein>
    <submittedName>
        <fullName evidence="8">Transmembrane protein 39A-A</fullName>
    </submittedName>
</protein>
<dbReference type="InterPro" id="IPR019397">
    <property type="entry name" value="Uncharacterised_TMEM39"/>
</dbReference>
<keyword evidence="5 7" id="KW-0472">Membrane</keyword>
<dbReference type="Pfam" id="PF10271">
    <property type="entry name" value="Tmp39"/>
    <property type="match status" value="2"/>
</dbReference>
<evidence type="ECO:0000256" key="1">
    <source>
        <dbReference type="ARBA" id="ARBA00004141"/>
    </source>
</evidence>
<feature type="transmembrane region" description="Helical" evidence="7">
    <location>
        <begin position="460"/>
        <end position="480"/>
    </location>
</feature>
<dbReference type="GO" id="GO:0016020">
    <property type="term" value="C:membrane"/>
    <property type="evidence" value="ECO:0007669"/>
    <property type="project" value="UniProtKB-SubCell"/>
</dbReference>
<feature type="transmembrane region" description="Helical" evidence="7">
    <location>
        <begin position="330"/>
        <end position="353"/>
    </location>
</feature>
<dbReference type="PANTHER" id="PTHR12995:SF4">
    <property type="entry name" value="FI21814P1"/>
    <property type="match status" value="1"/>
</dbReference>
<proteinExistence type="inferred from homology"/>
<feature type="region of interest" description="Disordered" evidence="6">
    <location>
        <begin position="184"/>
        <end position="208"/>
    </location>
</feature>
<evidence type="ECO:0000256" key="3">
    <source>
        <dbReference type="ARBA" id="ARBA00022692"/>
    </source>
</evidence>
<accession>A0A6G1SCD1</accession>
<feature type="compositionally biased region" description="Low complexity" evidence="6">
    <location>
        <begin position="192"/>
        <end position="208"/>
    </location>
</feature>
<name>A0A6G1SCD1_9ACAR</name>
<evidence type="ECO:0000313" key="8">
    <source>
        <dbReference type="EMBL" id="MDE48029.1"/>
    </source>
</evidence>
<evidence type="ECO:0000256" key="4">
    <source>
        <dbReference type="ARBA" id="ARBA00022989"/>
    </source>
</evidence>
<feature type="transmembrane region" description="Helical" evidence="7">
    <location>
        <begin position="359"/>
        <end position="380"/>
    </location>
</feature>
<dbReference type="AlphaFoldDB" id="A0A6G1SCD1"/>
<dbReference type="EMBL" id="GGYP01003258">
    <property type="protein sequence ID" value="MDE48029.1"/>
    <property type="molecule type" value="Transcribed_RNA"/>
</dbReference>
<feature type="transmembrane region" description="Helical" evidence="7">
    <location>
        <begin position="486"/>
        <end position="507"/>
    </location>
</feature>
<feature type="transmembrane region" description="Helical" evidence="7">
    <location>
        <begin position="212"/>
        <end position="232"/>
    </location>
</feature>
<evidence type="ECO:0000256" key="5">
    <source>
        <dbReference type="ARBA" id="ARBA00023136"/>
    </source>
</evidence>
<evidence type="ECO:0000256" key="2">
    <source>
        <dbReference type="ARBA" id="ARBA00010737"/>
    </source>
</evidence>
<evidence type="ECO:0000256" key="7">
    <source>
        <dbReference type="SAM" id="Phobius"/>
    </source>
</evidence>
<keyword evidence="4 7" id="KW-1133">Transmembrane helix</keyword>
<keyword evidence="3 7" id="KW-0812">Transmembrane</keyword>
<evidence type="ECO:0000256" key="6">
    <source>
        <dbReference type="SAM" id="MobiDB-lite"/>
    </source>
</evidence>
<sequence>MGKSNKFSLTTKSHSSTRVNPYDKITFNALNVSCPDKQIVLPKLESNGSQLIFIELYSLFIFIIALGAQYLNLYRSLWWLLPKARSQQSLNNHLIIDSDVSQFSLIFIGQSSIIAIIRALLYKTNILPARFNLLAQCHQMPSSTNTTTTTAALAPTTITTSSPSIYGDSDNKLQHTQNNSHLATLPNSQTNAASSSSSSTPSSSSSSSLSSIATLTTIVTALASWICSYYLFRCAYRIWANYGLNGLSFVSYPIILSLMLHSSHIIQVIESCCKTGKLDLSFLKLSMTLFSTHIEFNDDKLCHNCSNQPEEIRDEVDRFRTIFNERLKFVLYKSLLLTYYSAFVPICFAQSFLYYDHSWIVQHVAITWFSSLIMLISSSYSPHFYDVLHRSAYHFGKWHKLEARNTLVPCINWSENVIYPQGVVVKHYRGYFRSESVSNCAQPGVSSHLRYYIVFSNPKVGYAAALALLGLLLTVQMYLLLISTEWYKLIAMMSMMFINVSSIFRLVKSLVVITKIYKTKKH</sequence>
<feature type="transmembrane region" description="Helical" evidence="7">
    <location>
        <begin position="100"/>
        <end position="121"/>
    </location>
</feature>
<comment type="subcellular location">
    <subcellularLocation>
        <location evidence="1">Membrane</location>
        <topology evidence="1">Multi-pass membrane protein</topology>
    </subcellularLocation>
</comment>
<feature type="transmembrane region" description="Helical" evidence="7">
    <location>
        <begin position="51"/>
        <end position="71"/>
    </location>
</feature>